<organism evidence="1 2">
    <name type="scientific">Hymenolepis diminuta</name>
    <name type="common">Rat tapeworm</name>
    <dbReference type="NCBI Taxonomy" id="6216"/>
    <lineage>
        <taxon>Eukaryota</taxon>
        <taxon>Metazoa</taxon>
        <taxon>Spiralia</taxon>
        <taxon>Lophotrochozoa</taxon>
        <taxon>Platyhelminthes</taxon>
        <taxon>Cestoda</taxon>
        <taxon>Eucestoda</taxon>
        <taxon>Cyclophyllidea</taxon>
        <taxon>Hymenolepididae</taxon>
        <taxon>Hymenolepis</taxon>
    </lineage>
</organism>
<dbReference type="EMBL" id="CABIJS010000555">
    <property type="protein sequence ID" value="VUZ53214.1"/>
    <property type="molecule type" value="Genomic_DNA"/>
</dbReference>
<evidence type="ECO:0000313" key="2">
    <source>
        <dbReference type="Proteomes" id="UP000321570"/>
    </source>
</evidence>
<gene>
    <name evidence="1" type="ORF">WMSIL1_LOCUS11589</name>
</gene>
<protein>
    <submittedName>
        <fullName evidence="1">Uncharacterized protein</fullName>
    </submittedName>
</protein>
<accession>A0A564Z333</accession>
<reference evidence="1 2" key="1">
    <citation type="submission" date="2019-07" db="EMBL/GenBank/DDBJ databases">
        <authorList>
            <person name="Jastrzebski P J."/>
            <person name="Paukszto L."/>
            <person name="Jastrzebski P J."/>
        </authorList>
    </citation>
    <scope>NUCLEOTIDE SEQUENCE [LARGE SCALE GENOMIC DNA]</scope>
    <source>
        <strain evidence="1 2">WMS-il1</strain>
    </source>
</reference>
<evidence type="ECO:0000313" key="1">
    <source>
        <dbReference type="EMBL" id="VUZ53214.1"/>
    </source>
</evidence>
<proteinExistence type="predicted"/>
<sequence>MWRHLLRMILSSPDIEEKVVPELSRNPIIRETARCLVKMFNASKSKVDRAIEESPEPSSDFEDFKKQIVDEFRKGFLRK</sequence>
<dbReference type="Proteomes" id="UP000321570">
    <property type="component" value="Unassembled WGS sequence"/>
</dbReference>
<keyword evidence="2" id="KW-1185">Reference proteome</keyword>
<dbReference type="AlphaFoldDB" id="A0A564Z333"/>
<name>A0A564Z333_HYMDI</name>